<protein>
    <submittedName>
        <fullName evidence="1">Uncharacterized protein</fullName>
    </submittedName>
</protein>
<feature type="non-terminal residue" evidence="1">
    <location>
        <position position="145"/>
    </location>
</feature>
<evidence type="ECO:0000313" key="2">
    <source>
        <dbReference type="Proteomes" id="UP000799428"/>
    </source>
</evidence>
<evidence type="ECO:0000313" key="1">
    <source>
        <dbReference type="EMBL" id="KAF2708661.1"/>
    </source>
</evidence>
<dbReference type="Proteomes" id="UP000799428">
    <property type="component" value="Unassembled WGS sequence"/>
</dbReference>
<proteinExistence type="predicted"/>
<dbReference type="EMBL" id="MU005771">
    <property type="protein sequence ID" value="KAF2708661.1"/>
    <property type="molecule type" value="Genomic_DNA"/>
</dbReference>
<accession>A0A6G1K893</accession>
<reference evidence="1" key="1">
    <citation type="journal article" date="2020" name="Stud. Mycol.">
        <title>101 Dothideomycetes genomes: a test case for predicting lifestyles and emergence of pathogens.</title>
        <authorList>
            <person name="Haridas S."/>
            <person name="Albert R."/>
            <person name="Binder M."/>
            <person name="Bloem J."/>
            <person name="Labutti K."/>
            <person name="Salamov A."/>
            <person name="Andreopoulos B."/>
            <person name="Baker S."/>
            <person name="Barry K."/>
            <person name="Bills G."/>
            <person name="Bluhm B."/>
            <person name="Cannon C."/>
            <person name="Castanera R."/>
            <person name="Culley D."/>
            <person name="Daum C."/>
            <person name="Ezra D."/>
            <person name="Gonzalez J."/>
            <person name="Henrissat B."/>
            <person name="Kuo A."/>
            <person name="Liang C."/>
            <person name="Lipzen A."/>
            <person name="Lutzoni F."/>
            <person name="Magnuson J."/>
            <person name="Mondo S."/>
            <person name="Nolan M."/>
            <person name="Ohm R."/>
            <person name="Pangilinan J."/>
            <person name="Park H.-J."/>
            <person name="Ramirez L."/>
            <person name="Alfaro M."/>
            <person name="Sun H."/>
            <person name="Tritt A."/>
            <person name="Yoshinaga Y."/>
            <person name="Zwiers L.-H."/>
            <person name="Turgeon B."/>
            <person name="Goodwin S."/>
            <person name="Spatafora J."/>
            <person name="Crous P."/>
            <person name="Grigoriev I."/>
        </authorList>
    </citation>
    <scope>NUCLEOTIDE SEQUENCE</scope>
    <source>
        <strain evidence="1">CBS 279.74</strain>
    </source>
</reference>
<name>A0A6G1K893_9PLEO</name>
<organism evidence="1 2">
    <name type="scientific">Pleomassaria siparia CBS 279.74</name>
    <dbReference type="NCBI Taxonomy" id="1314801"/>
    <lineage>
        <taxon>Eukaryota</taxon>
        <taxon>Fungi</taxon>
        <taxon>Dikarya</taxon>
        <taxon>Ascomycota</taxon>
        <taxon>Pezizomycotina</taxon>
        <taxon>Dothideomycetes</taxon>
        <taxon>Pleosporomycetidae</taxon>
        <taxon>Pleosporales</taxon>
        <taxon>Pleomassariaceae</taxon>
        <taxon>Pleomassaria</taxon>
    </lineage>
</organism>
<dbReference type="OrthoDB" id="3792161at2759"/>
<gene>
    <name evidence="1" type="ORF">K504DRAFT_352932</name>
</gene>
<feature type="non-terminal residue" evidence="1">
    <location>
        <position position="1"/>
    </location>
</feature>
<keyword evidence="2" id="KW-1185">Reference proteome</keyword>
<dbReference type="AlphaFoldDB" id="A0A6G1K893"/>
<sequence length="145" mass="16109">IARACIFILLSRLTHQLVRCFDSVYDATSRRSRTEFEAVPWGRLAVGAVLLVSWHVWLARLSHVAIVEARVRGEAERGGRGGQVLESRADEEKSVSWGRILGRVLVPLFLACSGVVWSVKLTARLLLLFNGVIPTREKGLKEGMS</sequence>